<accession>A0A9D2HLR4</accession>
<dbReference type="InterPro" id="IPR003374">
    <property type="entry name" value="ApbE-like_sf"/>
</dbReference>
<dbReference type="GO" id="GO:0046872">
    <property type="term" value="F:metal ion binding"/>
    <property type="evidence" value="ECO:0007669"/>
    <property type="project" value="UniProtKB-UniRule"/>
</dbReference>
<dbReference type="PANTHER" id="PTHR30040">
    <property type="entry name" value="THIAMINE BIOSYNTHESIS LIPOPROTEIN APBE"/>
    <property type="match status" value="1"/>
</dbReference>
<feature type="binding site" evidence="12">
    <location>
        <position position="191"/>
    </location>
    <ligand>
        <name>Mg(2+)</name>
        <dbReference type="ChEBI" id="CHEBI:18420"/>
    </ligand>
</feature>
<dbReference type="PROSITE" id="PS51318">
    <property type="entry name" value="TAT"/>
    <property type="match status" value="1"/>
</dbReference>
<dbReference type="PIRSF" id="PIRSF006268">
    <property type="entry name" value="ApbE"/>
    <property type="match status" value="1"/>
</dbReference>
<dbReference type="Proteomes" id="UP000823821">
    <property type="component" value="Unassembled WGS sequence"/>
</dbReference>
<evidence type="ECO:0000256" key="10">
    <source>
        <dbReference type="ARBA" id="ARBA00048540"/>
    </source>
</evidence>
<feature type="binding site" evidence="12">
    <location>
        <position position="295"/>
    </location>
    <ligand>
        <name>Mg(2+)</name>
        <dbReference type="ChEBI" id="CHEBI:18420"/>
    </ligand>
</feature>
<dbReference type="InterPro" id="IPR024932">
    <property type="entry name" value="ApbE"/>
</dbReference>
<reference evidence="13" key="2">
    <citation type="submission" date="2021-04" db="EMBL/GenBank/DDBJ databases">
        <authorList>
            <person name="Gilroy R."/>
        </authorList>
    </citation>
    <scope>NUCLEOTIDE SEQUENCE</scope>
    <source>
        <strain evidence="13">5032</strain>
    </source>
</reference>
<keyword evidence="4 11" id="KW-0808">Transferase</keyword>
<keyword evidence="8" id="KW-0411">Iron-sulfur</keyword>
<evidence type="ECO:0000256" key="3">
    <source>
        <dbReference type="ARBA" id="ARBA00022630"/>
    </source>
</evidence>
<name>A0A9D2HLR4_9BACT</name>
<keyword evidence="3 11" id="KW-0285">Flavoprotein</keyword>
<dbReference type="GO" id="GO:0051536">
    <property type="term" value="F:iron-sulfur cluster binding"/>
    <property type="evidence" value="ECO:0007669"/>
    <property type="project" value="UniProtKB-KW"/>
</dbReference>
<comment type="catalytic activity">
    <reaction evidence="10 11">
        <text>L-threonyl-[protein] + FAD = FMN-L-threonyl-[protein] + AMP + H(+)</text>
        <dbReference type="Rhea" id="RHEA:36847"/>
        <dbReference type="Rhea" id="RHEA-COMP:11060"/>
        <dbReference type="Rhea" id="RHEA-COMP:11061"/>
        <dbReference type="ChEBI" id="CHEBI:15378"/>
        <dbReference type="ChEBI" id="CHEBI:30013"/>
        <dbReference type="ChEBI" id="CHEBI:57692"/>
        <dbReference type="ChEBI" id="CHEBI:74257"/>
        <dbReference type="ChEBI" id="CHEBI:456215"/>
        <dbReference type="EC" id="2.7.1.180"/>
    </reaction>
</comment>
<proteinExistence type="inferred from homology"/>
<evidence type="ECO:0000256" key="8">
    <source>
        <dbReference type="ARBA" id="ARBA00023014"/>
    </source>
</evidence>
<keyword evidence="6 11" id="KW-0274">FAD</keyword>
<dbReference type="Pfam" id="PF02424">
    <property type="entry name" value="ApbE"/>
    <property type="match status" value="1"/>
</dbReference>
<evidence type="ECO:0000256" key="5">
    <source>
        <dbReference type="ARBA" id="ARBA00022723"/>
    </source>
</evidence>
<evidence type="ECO:0000313" key="14">
    <source>
        <dbReference type="Proteomes" id="UP000823821"/>
    </source>
</evidence>
<evidence type="ECO:0000256" key="7">
    <source>
        <dbReference type="ARBA" id="ARBA00022842"/>
    </source>
</evidence>
<evidence type="ECO:0000256" key="2">
    <source>
        <dbReference type="ARBA" id="ARBA00016337"/>
    </source>
</evidence>
<keyword evidence="7 11" id="KW-0460">Magnesium</keyword>
<dbReference type="GO" id="GO:0016740">
    <property type="term" value="F:transferase activity"/>
    <property type="evidence" value="ECO:0007669"/>
    <property type="project" value="UniProtKB-UniRule"/>
</dbReference>
<feature type="binding site" evidence="12">
    <location>
        <position position="299"/>
    </location>
    <ligand>
        <name>Mg(2+)</name>
        <dbReference type="ChEBI" id="CHEBI:18420"/>
    </ligand>
</feature>
<dbReference type="EMBL" id="DWZD01000001">
    <property type="protein sequence ID" value="HJA77963.1"/>
    <property type="molecule type" value="Genomic_DNA"/>
</dbReference>
<evidence type="ECO:0000256" key="9">
    <source>
        <dbReference type="ARBA" id="ARBA00031306"/>
    </source>
</evidence>
<dbReference type="PANTHER" id="PTHR30040:SF2">
    <property type="entry name" value="FAD:PROTEIN FMN TRANSFERASE"/>
    <property type="match status" value="1"/>
</dbReference>
<evidence type="ECO:0000256" key="11">
    <source>
        <dbReference type="PIRNR" id="PIRNR006268"/>
    </source>
</evidence>
<evidence type="ECO:0000256" key="6">
    <source>
        <dbReference type="ARBA" id="ARBA00022827"/>
    </source>
</evidence>
<reference evidence="13" key="1">
    <citation type="journal article" date="2021" name="PeerJ">
        <title>Extensive microbial diversity within the chicken gut microbiome revealed by metagenomics and culture.</title>
        <authorList>
            <person name="Gilroy R."/>
            <person name="Ravi A."/>
            <person name="Getino M."/>
            <person name="Pursley I."/>
            <person name="Horton D.L."/>
            <person name="Alikhan N.F."/>
            <person name="Baker D."/>
            <person name="Gharbi K."/>
            <person name="Hall N."/>
            <person name="Watson M."/>
            <person name="Adriaenssens E.M."/>
            <person name="Foster-Nyarko E."/>
            <person name="Jarju S."/>
            <person name="Secka A."/>
            <person name="Antonio M."/>
            <person name="Oren A."/>
            <person name="Chaudhuri R.R."/>
            <person name="La Ragione R."/>
            <person name="Hildebrand F."/>
            <person name="Pallen M.J."/>
        </authorList>
    </citation>
    <scope>NUCLEOTIDE SEQUENCE</scope>
    <source>
        <strain evidence="13">5032</strain>
    </source>
</reference>
<dbReference type="EC" id="2.7.1.180" evidence="1 11"/>
<keyword evidence="5 11" id="KW-0479">Metal-binding</keyword>
<comment type="cofactor">
    <cofactor evidence="12">
        <name>Mg(2+)</name>
        <dbReference type="ChEBI" id="CHEBI:18420"/>
    </cofactor>
    <cofactor evidence="12">
        <name>Mn(2+)</name>
        <dbReference type="ChEBI" id="CHEBI:29035"/>
    </cofactor>
    <text evidence="12">Magnesium. Can also use manganese.</text>
</comment>
<keyword evidence="8" id="KW-0408">Iron</keyword>
<sequence>MKTSASSLFRPIAARCGRRDFLRGLLLGGGALAGLGLLPGRALALAAPDGVSYARTALFMGTIVRVQIAACGREQASEAAERAIGLGQRLAAIFTRHESASPVSVLNARGRLDDAPPALCELLRDAARVHDRLAAFDISVLPLLQWRERTGKRGDAAEAREVRDLVDARNIRVEDGRIALLRQGMGITLDGIAKGAVVDAMSAELLRCGCAHHLVEAGGDIMARGAAEGGRPWRVAVEDPDKRGRYPSVLALRDQAIATSGNYERPAGHLLDPRSGALSGLRSCSVLASNCRTADALATGLSLLPATQAAAQAETHAAAAFAVNASGQCAASPHWPG</sequence>
<comment type="caution">
    <text evidence="13">The sequence shown here is derived from an EMBL/GenBank/DDBJ whole genome shotgun (WGS) entry which is preliminary data.</text>
</comment>
<dbReference type="Gene3D" id="3.10.520.10">
    <property type="entry name" value="ApbE-like domains"/>
    <property type="match status" value="1"/>
</dbReference>
<protein>
    <recommendedName>
        <fullName evidence="2 11">FAD:protein FMN transferase</fullName>
        <ecNumber evidence="1 11">2.7.1.180</ecNumber>
    </recommendedName>
    <alternativeName>
        <fullName evidence="9 11">Flavin transferase</fullName>
    </alternativeName>
</protein>
<evidence type="ECO:0000313" key="13">
    <source>
        <dbReference type="EMBL" id="HJA77963.1"/>
    </source>
</evidence>
<evidence type="ECO:0000256" key="12">
    <source>
        <dbReference type="PIRSR" id="PIRSR006268-2"/>
    </source>
</evidence>
<organism evidence="13 14">
    <name type="scientific">Candidatus Desulfovibrio intestinavium</name>
    <dbReference type="NCBI Taxonomy" id="2838534"/>
    <lineage>
        <taxon>Bacteria</taxon>
        <taxon>Pseudomonadati</taxon>
        <taxon>Thermodesulfobacteriota</taxon>
        <taxon>Desulfovibrionia</taxon>
        <taxon>Desulfovibrionales</taxon>
        <taxon>Desulfovibrionaceae</taxon>
        <taxon>Desulfovibrio</taxon>
    </lineage>
</organism>
<dbReference type="SUPFAM" id="SSF143631">
    <property type="entry name" value="ApbE-like"/>
    <property type="match status" value="1"/>
</dbReference>
<evidence type="ECO:0000256" key="4">
    <source>
        <dbReference type="ARBA" id="ARBA00022679"/>
    </source>
</evidence>
<dbReference type="InterPro" id="IPR006311">
    <property type="entry name" value="TAT_signal"/>
</dbReference>
<gene>
    <name evidence="13" type="ORF">H9784_00090</name>
</gene>
<comment type="similarity">
    <text evidence="11">Belongs to the ApbE family.</text>
</comment>
<evidence type="ECO:0000256" key="1">
    <source>
        <dbReference type="ARBA" id="ARBA00011955"/>
    </source>
</evidence>
<dbReference type="AlphaFoldDB" id="A0A9D2HLR4"/>